<dbReference type="Pfam" id="PF13480">
    <property type="entry name" value="Acetyltransf_6"/>
    <property type="match status" value="1"/>
</dbReference>
<evidence type="ECO:0000259" key="1">
    <source>
        <dbReference type="Pfam" id="PF13480"/>
    </source>
</evidence>
<organism evidence="2 3">
    <name type="scientific">Falsiporphyromonas endometrii</name>
    <dbReference type="NCBI Taxonomy" id="1387297"/>
    <lineage>
        <taxon>Bacteria</taxon>
        <taxon>Pseudomonadati</taxon>
        <taxon>Bacteroidota</taxon>
        <taxon>Bacteroidia</taxon>
        <taxon>Bacteroidales</taxon>
        <taxon>Porphyromonadaceae</taxon>
        <taxon>Falsiporphyromonas</taxon>
    </lineage>
</organism>
<protein>
    <submittedName>
        <fullName evidence="2">GNAT family N-acetyltransferase</fullName>
        <ecNumber evidence="2">2.3.1.-</ecNumber>
    </submittedName>
</protein>
<name>A0ABV9K6C1_9PORP</name>
<dbReference type="Gene3D" id="3.40.630.30">
    <property type="match status" value="1"/>
</dbReference>
<keyword evidence="2" id="KW-0808">Transferase</keyword>
<feature type="domain" description="BioF2-like acetyltransferase" evidence="1">
    <location>
        <begin position="159"/>
        <end position="281"/>
    </location>
</feature>
<dbReference type="RefSeq" id="WP_380077755.1">
    <property type="nucleotide sequence ID" value="NZ_JBHSGO010000046.1"/>
</dbReference>
<dbReference type="InterPro" id="IPR016181">
    <property type="entry name" value="Acyl_CoA_acyltransferase"/>
</dbReference>
<accession>A0ABV9K6C1</accession>
<dbReference type="EMBL" id="JBHSGO010000046">
    <property type="protein sequence ID" value="MFC4665531.1"/>
    <property type="molecule type" value="Genomic_DNA"/>
</dbReference>
<sequence>MNKGDYNISFQRYEYEAVFNKAAEYLAPYFDPLWLDSVCGDEGWKPMVIEFNNGHKLLFPYYSPTENHLSQPPFTQFIGPHIIPSDRTELTFSDKRNAMMVLLKNLPQKRSYYLQTSPQLTDWLPFKWEGFEQTTRYTNILYLNSPNEKLVAQQCNQLLRRKVRSAKREGYQLIIDADAKDLIPLVNLSLMRSSNEKINYEERLKNLVRTFKKQGKGCVYIATKDTLDNADAAVFMVRSGRRTYYMAGGQSLEKSKNALAFCLYQAICNEISQFGIQEVDFEGSMIKGVEFFFRNFGAIQTPYFALSKGKMGFWSRLKRKFNTK</sequence>
<keyword evidence="2" id="KW-0012">Acyltransferase</keyword>
<reference evidence="3" key="1">
    <citation type="journal article" date="2019" name="Int. J. Syst. Evol. Microbiol.">
        <title>The Global Catalogue of Microorganisms (GCM) 10K type strain sequencing project: providing services to taxonomists for standard genome sequencing and annotation.</title>
        <authorList>
            <consortium name="The Broad Institute Genomics Platform"/>
            <consortium name="The Broad Institute Genome Sequencing Center for Infectious Disease"/>
            <person name="Wu L."/>
            <person name="Ma J."/>
        </authorList>
    </citation>
    <scope>NUCLEOTIDE SEQUENCE [LARGE SCALE GENOMIC DNA]</scope>
    <source>
        <strain evidence="3">CGMCC 4.7357</strain>
    </source>
</reference>
<dbReference type="SUPFAM" id="SSF55729">
    <property type="entry name" value="Acyl-CoA N-acyltransferases (Nat)"/>
    <property type="match status" value="1"/>
</dbReference>
<dbReference type="EC" id="2.3.1.-" evidence="2"/>
<proteinExistence type="predicted"/>
<dbReference type="GO" id="GO:0016746">
    <property type="term" value="F:acyltransferase activity"/>
    <property type="evidence" value="ECO:0007669"/>
    <property type="project" value="UniProtKB-KW"/>
</dbReference>
<evidence type="ECO:0000313" key="3">
    <source>
        <dbReference type="Proteomes" id="UP001596020"/>
    </source>
</evidence>
<dbReference type="Proteomes" id="UP001596020">
    <property type="component" value="Unassembled WGS sequence"/>
</dbReference>
<keyword evidence="3" id="KW-1185">Reference proteome</keyword>
<comment type="caution">
    <text evidence="2">The sequence shown here is derived from an EMBL/GenBank/DDBJ whole genome shotgun (WGS) entry which is preliminary data.</text>
</comment>
<dbReference type="InterPro" id="IPR038740">
    <property type="entry name" value="BioF2-like_GNAT_dom"/>
</dbReference>
<evidence type="ECO:0000313" key="2">
    <source>
        <dbReference type="EMBL" id="MFC4665531.1"/>
    </source>
</evidence>
<gene>
    <name evidence="2" type="ORF">ACFO3G_02715</name>
</gene>